<evidence type="ECO:0000256" key="1">
    <source>
        <dbReference type="SAM" id="MobiDB-lite"/>
    </source>
</evidence>
<keyword evidence="4" id="KW-1185">Reference proteome</keyword>
<feature type="region of interest" description="Disordered" evidence="1">
    <location>
        <begin position="285"/>
        <end position="307"/>
    </location>
</feature>
<feature type="compositionally biased region" description="Polar residues" evidence="1">
    <location>
        <begin position="292"/>
        <end position="307"/>
    </location>
</feature>
<name>A0ABQ0U6K4_9GAMM</name>
<evidence type="ECO:0000259" key="2">
    <source>
        <dbReference type="Pfam" id="PF13503"/>
    </source>
</evidence>
<sequence>MIRSDRITHVLVDGVRYPDALRRLYARDDLAEIEPLYLMTRFKDLAEQGPILVAPRGRGFVDEILAEGDGELTRAMSLLTASATTEALGDHLLRFVEAEIDGISRLVRFADPLVLRHWLASFGDIVPAEVMGPIHAWRVAHWAPAWGATAAPQWRVFEASESSVLEAGRGTPVPAMMGAPQQEALEAVARWQFKERLSAYFSRHLGEAWAEVPLDRRGDWLDARLDDAQAWGAQTERQFAIWCELALRRGETFMTASDGLYARWVAGDASRGELPRQQQLYALDDWSRSEAADQQNGNRTTRMSSHD</sequence>
<accession>A0ABQ0U6K4</accession>
<feature type="domain" description="DUF4123" evidence="2">
    <location>
        <begin position="10"/>
        <end position="123"/>
    </location>
</feature>
<dbReference type="RefSeq" id="WP_146909684.1">
    <property type="nucleotide sequence ID" value="NZ_BJUS01000034.1"/>
</dbReference>
<dbReference type="EMBL" id="BJUS01000034">
    <property type="protein sequence ID" value="GEK74042.1"/>
    <property type="molecule type" value="Genomic_DNA"/>
</dbReference>
<evidence type="ECO:0000313" key="4">
    <source>
        <dbReference type="Proteomes" id="UP000321121"/>
    </source>
</evidence>
<dbReference type="InterPro" id="IPR025391">
    <property type="entry name" value="DUF4123"/>
</dbReference>
<reference evidence="3 4" key="1">
    <citation type="submission" date="2019-07" db="EMBL/GenBank/DDBJ databases">
        <title>Whole genome shotgun sequence of Halomonas halophila NBRC 102604.</title>
        <authorList>
            <person name="Hosoyama A."/>
            <person name="Uohara A."/>
            <person name="Ohji S."/>
            <person name="Ichikawa N."/>
        </authorList>
    </citation>
    <scope>NUCLEOTIDE SEQUENCE [LARGE SCALE GENOMIC DNA]</scope>
    <source>
        <strain evidence="3 4">NBRC 102604</strain>
    </source>
</reference>
<proteinExistence type="predicted"/>
<protein>
    <recommendedName>
        <fullName evidence="2">DUF4123 domain-containing protein</fullName>
    </recommendedName>
</protein>
<organism evidence="3 4">
    <name type="scientific">Halomonas halophila</name>
    <dbReference type="NCBI Taxonomy" id="29573"/>
    <lineage>
        <taxon>Bacteria</taxon>
        <taxon>Pseudomonadati</taxon>
        <taxon>Pseudomonadota</taxon>
        <taxon>Gammaproteobacteria</taxon>
        <taxon>Oceanospirillales</taxon>
        <taxon>Halomonadaceae</taxon>
        <taxon>Halomonas</taxon>
    </lineage>
</organism>
<dbReference type="Proteomes" id="UP000321121">
    <property type="component" value="Unassembled WGS sequence"/>
</dbReference>
<evidence type="ECO:0000313" key="3">
    <source>
        <dbReference type="EMBL" id="GEK74042.1"/>
    </source>
</evidence>
<comment type="caution">
    <text evidence="3">The sequence shown here is derived from an EMBL/GenBank/DDBJ whole genome shotgun (WGS) entry which is preliminary data.</text>
</comment>
<gene>
    <name evidence="3" type="ORF">HHA04nite_25860</name>
</gene>
<dbReference type="Pfam" id="PF13503">
    <property type="entry name" value="DUF4123"/>
    <property type="match status" value="1"/>
</dbReference>